<feature type="chain" id="PRO_5040783221" evidence="1">
    <location>
        <begin position="20"/>
        <end position="151"/>
    </location>
</feature>
<accession>A0A9W9NCS5</accession>
<name>A0A9W9NCS5_PENCI</name>
<dbReference type="Proteomes" id="UP001147733">
    <property type="component" value="Unassembled WGS sequence"/>
</dbReference>
<organism evidence="2 3">
    <name type="scientific">Penicillium citrinum</name>
    <dbReference type="NCBI Taxonomy" id="5077"/>
    <lineage>
        <taxon>Eukaryota</taxon>
        <taxon>Fungi</taxon>
        <taxon>Dikarya</taxon>
        <taxon>Ascomycota</taxon>
        <taxon>Pezizomycotina</taxon>
        <taxon>Eurotiomycetes</taxon>
        <taxon>Eurotiomycetidae</taxon>
        <taxon>Eurotiales</taxon>
        <taxon>Aspergillaceae</taxon>
        <taxon>Penicillium</taxon>
    </lineage>
</organism>
<keyword evidence="3" id="KW-1185">Reference proteome</keyword>
<evidence type="ECO:0000313" key="3">
    <source>
        <dbReference type="Proteomes" id="UP001147733"/>
    </source>
</evidence>
<sequence length="151" mass="15599">MKTNFIFAAVFAAIAAVNAEVTYVCETSDGSPYLHNVQELIDNLNAAPQGENQCNQGPENGCSGTITGYSGSGGAAYMMCGVGMRCSGDPGGMACAGSCGGLQSRIIGSYFEGLRDECQAPDSNGDIRVGGIVRMTTGDYVDELKLFSKPG</sequence>
<dbReference type="AlphaFoldDB" id="A0A9W9NCS5"/>
<dbReference type="OrthoDB" id="4965949at2759"/>
<reference evidence="2" key="1">
    <citation type="submission" date="2022-11" db="EMBL/GenBank/DDBJ databases">
        <authorList>
            <person name="Petersen C."/>
        </authorList>
    </citation>
    <scope>NUCLEOTIDE SEQUENCE</scope>
    <source>
        <strain evidence="2">IBT 23319</strain>
    </source>
</reference>
<proteinExistence type="predicted"/>
<evidence type="ECO:0000313" key="2">
    <source>
        <dbReference type="EMBL" id="KAJ5217471.1"/>
    </source>
</evidence>
<gene>
    <name evidence="2" type="ORF">N7469_011096</name>
</gene>
<evidence type="ECO:0000256" key="1">
    <source>
        <dbReference type="SAM" id="SignalP"/>
    </source>
</evidence>
<reference evidence="2" key="2">
    <citation type="journal article" date="2023" name="IMA Fungus">
        <title>Comparative genomic study of the Penicillium genus elucidates a diverse pangenome and 15 lateral gene transfer events.</title>
        <authorList>
            <person name="Petersen C."/>
            <person name="Sorensen T."/>
            <person name="Nielsen M.R."/>
            <person name="Sondergaard T.E."/>
            <person name="Sorensen J.L."/>
            <person name="Fitzpatrick D.A."/>
            <person name="Frisvad J.C."/>
            <person name="Nielsen K.L."/>
        </authorList>
    </citation>
    <scope>NUCLEOTIDE SEQUENCE</scope>
    <source>
        <strain evidence="2">IBT 23319</strain>
    </source>
</reference>
<dbReference type="EMBL" id="JAPQKT010000010">
    <property type="protein sequence ID" value="KAJ5217471.1"/>
    <property type="molecule type" value="Genomic_DNA"/>
</dbReference>
<protein>
    <submittedName>
        <fullName evidence="2">Uncharacterized protein</fullName>
    </submittedName>
</protein>
<dbReference type="GeneID" id="81389168"/>
<keyword evidence="1" id="KW-0732">Signal</keyword>
<dbReference type="RefSeq" id="XP_056495065.1">
    <property type="nucleotide sequence ID" value="XM_056650001.1"/>
</dbReference>
<feature type="signal peptide" evidence="1">
    <location>
        <begin position="1"/>
        <end position="19"/>
    </location>
</feature>
<comment type="caution">
    <text evidence="2">The sequence shown here is derived from an EMBL/GenBank/DDBJ whole genome shotgun (WGS) entry which is preliminary data.</text>
</comment>